<reference evidence="12 13" key="1">
    <citation type="submission" date="2024-07" db="EMBL/GenBank/DDBJ databases">
        <title>Uliginosibacterium paludis KCTC:42655.</title>
        <authorList>
            <person name="Kim M.K."/>
        </authorList>
    </citation>
    <scope>NUCLEOTIDE SEQUENCE [LARGE SCALE GENOMIC DNA]</scope>
    <source>
        <strain evidence="12 13">KCTC 42655</strain>
    </source>
</reference>
<dbReference type="Gene3D" id="3.90.1170.40">
    <property type="entry name" value="Molybdopterin biosynthesis MoaE subunit"/>
    <property type="match status" value="1"/>
</dbReference>
<accession>A0ABV2CKL4</accession>
<keyword evidence="12" id="KW-0808">Transferase</keyword>
<comment type="caution">
    <text evidence="12">The sequence shown here is derived from an EMBL/GenBank/DDBJ whole genome shotgun (WGS) entry which is preliminary data.</text>
</comment>
<evidence type="ECO:0000256" key="1">
    <source>
        <dbReference type="ARBA" id="ARBA00005046"/>
    </source>
</evidence>
<evidence type="ECO:0000256" key="4">
    <source>
        <dbReference type="ARBA" id="ARBA00013858"/>
    </source>
</evidence>
<dbReference type="SUPFAM" id="SSF54690">
    <property type="entry name" value="Molybdopterin synthase subunit MoaE"/>
    <property type="match status" value="1"/>
</dbReference>
<evidence type="ECO:0000256" key="10">
    <source>
        <dbReference type="ARBA" id="ARBA00032474"/>
    </source>
</evidence>
<dbReference type="InterPro" id="IPR036563">
    <property type="entry name" value="MoaE_sf"/>
</dbReference>
<name>A0ABV2CKL4_9RHOO</name>
<evidence type="ECO:0000313" key="12">
    <source>
        <dbReference type="EMBL" id="MET1488433.1"/>
    </source>
</evidence>
<keyword evidence="13" id="KW-1185">Reference proteome</keyword>
<evidence type="ECO:0000256" key="6">
    <source>
        <dbReference type="ARBA" id="ARBA00026066"/>
    </source>
</evidence>
<evidence type="ECO:0000256" key="2">
    <source>
        <dbReference type="ARBA" id="ARBA00005426"/>
    </source>
</evidence>
<dbReference type="RefSeq" id="WP_345926545.1">
    <property type="nucleotide sequence ID" value="NZ_JBDIVF010000003.1"/>
</dbReference>
<evidence type="ECO:0000256" key="8">
    <source>
        <dbReference type="ARBA" id="ARBA00030407"/>
    </source>
</evidence>
<dbReference type="EC" id="2.8.1.12" evidence="3"/>
<proteinExistence type="inferred from homology"/>
<dbReference type="Proteomes" id="UP001548590">
    <property type="component" value="Unassembled WGS sequence"/>
</dbReference>
<dbReference type="PANTHER" id="PTHR23404">
    <property type="entry name" value="MOLYBDOPTERIN SYNTHASE RELATED"/>
    <property type="match status" value="1"/>
</dbReference>
<evidence type="ECO:0000313" key="13">
    <source>
        <dbReference type="Proteomes" id="UP001548590"/>
    </source>
</evidence>
<evidence type="ECO:0000256" key="11">
    <source>
        <dbReference type="ARBA" id="ARBA00049878"/>
    </source>
</evidence>
<evidence type="ECO:0000256" key="9">
    <source>
        <dbReference type="ARBA" id="ARBA00030781"/>
    </source>
</evidence>
<dbReference type="CDD" id="cd00756">
    <property type="entry name" value="MoaE"/>
    <property type="match status" value="1"/>
</dbReference>
<organism evidence="12 13">
    <name type="scientific">Uliginosibacterium paludis</name>
    <dbReference type="NCBI Taxonomy" id="1615952"/>
    <lineage>
        <taxon>Bacteria</taxon>
        <taxon>Pseudomonadati</taxon>
        <taxon>Pseudomonadota</taxon>
        <taxon>Betaproteobacteria</taxon>
        <taxon>Rhodocyclales</taxon>
        <taxon>Zoogloeaceae</taxon>
        <taxon>Uliginosibacterium</taxon>
    </lineage>
</organism>
<comment type="similarity">
    <text evidence="2">Belongs to the MoaE family.</text>
</comment>
<sequence>MMEEAFRVSVSEADFDVGAELDALAAGRSDIGAVASFVGRVRGGEGLIAMSLEHYPAMTEKALAGIVSQARVRWPLMGVRVIHRVGRLLPGAQIVMVAVASGHRGAAFEACEFIMDFLKTRAPFWKKEELPGGARWVDARESDDAAAARWDTDQP</sequence>
<evidence type="ECO:0000256" key="5">
    <source>
        <dbReference type="ARBA" id="ARBA00023150"/>
    </source>
</evidence>
<comment type="catalytic activity">
    <reaction evidence="11">
        <text>2 [molybdopterin-synthase sulfur-carrier protein]-C-terminal-Gly-aminoethanethioate + cyclic pyranopterin phosphate + H2O = molybdopterin + 2 [molybdopterin-synthase sulfur-carrier protein]-C-terminal Gly-Gly + 2 H(+)</text>
        <dbReference type="Rhea" id="RHEA:26333"/>
        <dbReference type="Rhea" id="RHEA-COMP:12202"/>
        <dbReference type="Rhea" id="RHEA-COMP:19907"/>
        <dbReference type="ChEBI" id="CHEBI:15377"/>
        <dbReference type="ChEBI" id="CHEBI:15378"/>
        <dbReference type="ChEBI" id="CHEBI:58698"/>
        <dbReference type="ChEBI" id="CHEBI:59648"/>
        <dbReference type="ChEBI" id="CHEBI:90778"/>
        <dbReference type="ChEBI" id="CHEBI:232372"/>
        <dbReference type="EC" id="2.8.1.12"/>
    </reaction>
</comment>
<protein>
    <recommendedName>
        <fullName evidence="4">Molybdopterin synthase catalytic subunit</fullName>
        <ecNumber evidence="3">2.8.1.12</ecNumber>
    </recommendedName>
    <alternativeName>
        <fullName evidence="9">MPT synthase subunit 2</fullName>
    </alternativeName>
    <alternativeName>
        <fullName evidence="7">Molybdenum cofactor biosynthesis protein E</fullName>
    </alternativeName>
    <alternativeName>
        <fullName evidence="8">Molybdopterin-converting factor large subunit</fullName>
    </alternativeName>
    <alternativeName>
        <fullName evidence="10">Molybdopterin-converting factor subunit 2</fullName>
    </alternativeName>
</protein>
<dbReference type="InterPro" id="IPR003448">
    <property type="entry name" value="Mopterin_biosynth_MoaE"/>
</dbReference>
<comment type="subunit">
    <text evidence="6">Heterotetramer of 2 MoaD subunits and 2 MoaE subunits. Also stable as homodimer. The enzyme changes between these two forms during catalysis.</text>
</comment>
<evidence type="ECO:0000256" key="7">
    <source>
        <dbReference type="ARBA" id="ARBA00029745"/>
    </source>
</evidence>
<evidence type="ECO:0000256" key="3">
    <source>
        <dbReference type="ARBA" id="ARBA00011950"/>
    </source>
</evidence>
<dbReference type="Pfam" id="PF02391">
    <property type="entry name" value="MoaE"/>
    <property type="match status" value="1"/>
</dbReference>
<gene>
    <name evidence="12" type="primary">moaE</name>
    <name evidence="12" type="ORF">ABVT11_01240</name>
</gene>
<dbReference type="NCBIfam" id="NF007959">
    <property type="entry name" value="PRK10678.1"/>
    <property type="match status" value="1"/>
</dbReference>
<dbReference type="GO" id="GO:0030366">
    <property type="term" value="F:molybdopterin synthase activity"/>
    <property type="evidence" value="ECO:0007669"/>
    <property type="project" value="UniProtKB-EC"/>
</dbReference>
<comment type="pathway">
    <text evidence="1">Cofactor biosynthesis; molybdopterin biosynthesis.</text>
</comment>
<dbReference type="EMBL" id="JBEWLZ010000001">
    <property type="protein sequence ID" value="MET1488433.1"/>
    <property type="molecule type" value="Genomic_DNA"/>
</dbReference>
<keyword evidence="5" id="KW-0501">Molybdenum cofactor biosynthesis</keyword>